<dbReference type="Proteomes" id="UP000555322">
    <property type="component" value="Unassembled WGS sequence"/>
</dbReference>
<proteinExistence type="predicted"/>
<dbReference type="EMBL" id="JABERJ010000006">
    <property type="protein sequence ID" value="NNH25547.1"/>
    <property type="molecule type" value="Genomic_DNA"/>
</dbReference>
<evidence type="ECO:0000313" key="3">
    <source>
        <dbReference type="Proteomes" id="UP000555322"/>
    </source>
</evidence>
<protein>
    <submittedName>
        <fullName evidence="1">Uncharacterized protein</fullName>
    </submittedName>
</protein>
<reference evidence="1" key="2">
    <citation type="submission" date="2023-04" db="EMBL/GenBank/DDBJ databases">
        <title>The environmental microbiomes in feedlot watering bowls are a reservoir of florfenicol resistance for bovine respiratory disease pathogens.</title>
        <authorList>
            <person name="Kos D.W."/>
            <person name="Ruzzini A.C."/>
            <person name="Schreiner B."/>
            <person name="Jelinski M.D."/>
        </authorList>
    </citation>
    <scope>NUCLEOTIDE SEQUENCE</scope>
    <source>
        <strain evidence="1">WB3</strain>
    </source>
</reference>
<dbReference type="RefSeq" id="WP_165493529.1">
    <property type="nucleotide sequence ID" value="NZ_JABERJ010000006.1"/>
</dbReference>
<comment type="caution">
    <text evidence="1">The sequence shown here is derived from an EMBL/GenBank/DDBJ whole genome shotgun (WGS) entry which is preliminary data.</text>
</comment>
<evidence type="ECO:0000313" key="4">
    <source>
        <dbReference type="Proteomes" id="UP001241935"/>
    </source>
</evidence>
<dbReference type="Proteomes" id="UP001241935">
    <property type="component" value="Unassembled WGS sequence"/>
</dbReference>
<sequence>MAIVLVQDLLLEKANRPLVDEVQKLICAYAKVDLDSRKLVLNLAFIDAEK</sequence>
<name>A0AAW6URQ1_9GAMM</name>
<keyword evidence="3" id="KW-1185">Reference proteome</keyword>
<gene>
    <name evidence="2" type="ORF">HLH15_03430</name>
    <name evidence="1" type="ORF">QOR41_00245</name>
</gene>
<reference evidence="2 3" key="1">
    <citation type="submission" date="2020-04" db="EMBL/GenBank/DDBJ databases">
        <title>Acinetobacter Taxon 24.</title>
        <authorList>
            <person name="Nemec A."/>
            <person name="Radolfova-Krizova L."/>
            <person name="Higgins P.G."/>
            <person name="Spanelova P."/>
        </authorList>
    </citation>
    <scope>NUCLEOTIDE SEQUENCE [LARGE SCALE GENOMIC DNA]</scope>
    <source>
        <strain evidence="2 3">ANC 5084</strain>
    </source>
</reference>
<dbReference type="AlphaFoldDB" id="A0AAW6URQ1"/>
<evidence type="ECO:0000313" key="1">
    <source>
        <dbReference type="EMBL" id="MDK1682309.1"/>
    </source>
</evidence>
<organism evidence="1 4">
    <name type="scientific">Acinetobacter terrestris</name>
    <dbReference type="NCBI Taxonomy" id="2529843"/>
    <lineage>
        <taxon>Bacteria</taxon>
        <taxon>Pseudomonadati</taxon>
        <taxon>Pseudomonadota</taxon>
        <taxon>Gammaproteobacteria</taxon>
        <taxon>Moraxellales</taxon>
        <taxon>Moraxellaceae</taxon>
        <taxon>Acinetobacter</taxon>
        <taxon>Acinetobacter Taxon 24</taxon>
    </lineage>
</organism>
<accession>A0AAW6URQ1</accession>
<evidence type="ECO:0000313" key="2">
    <source>
        <dbReference type="EMBL" id="NNH25547.1"/>
    </source>
</evidence>
<dbReference type="EMBL" id="JASKNE010000001">
    <property type="protein sequence ID" value="MDK1682309.1"/>
    <property type="molecule type" value="Genomic_DNA"/>
</dbReference>